<feature type="domain" description="SGNH hydrolase-type esterase" evidence="2">
    <location>
        <begin position="78"/>
        <end position="231"/>
    </location>
</feature>
<dbReference type="GO" id="GO:0004622">
    <property type="term" value="F:phosphatidylcholine lysophospholipase activity"/>
    <property type="evidence" value="ECO:0007669"/>
    <property type="project" value="TreeGrafter"/>
</dbReference>
<dbReference type="InterPro" id="IPR036514">
    <property type="entry name" value="SGNH_hydro_sf"/>
</dbReference>
<evidence type="ECO:0000256" key="1">
    <source>
        <dbReference type="SAM" id="SignalP"/>
    </source>
</evidence>
<dbReference type="PANTHER" id="PTHR30383:SF5">
    <property type="entry name" value="SGNH HYDROLASE-TYPE ESTERASE DOMAIN-CONTAINING PROTEIN"/>
    <property type="match status" value="1"/>
</dbReference>
<dbReference type="Gene3D" id="3.40.50.1110">
    <property type="entry name" value="SGNH hydrolase"/>
    <property type="match status" value="1"/>
</dbReference>
<reference evidence="3 4" key="1">
    <citation type="submission" date="2019-12" db="EMBL/GenBank/DDBJ databases">
        <title>Hybrid Genome Assemblies of two High G+C Isolates from Undergraduate Microbiology Courses.</title>
        <authorList>
            <person name="Ne Ville C.J."/>
            <person name="Enright D."/>
            <person name="Hernandez I."/>
            <person name="Dodsworth J."/>
            <person name="Orwin P.M."/>
        </authorList>
    </citation>
    <scope>NUCLEOTIDE SEQUENCE [LARGE SCALE GENOMIC DNA]</scope>
    <source>
        <strain evidence="3 4">CSUSB</strain>
    </source>
</reference>
<gene>
    <name evidence="3" type="ORF">GOQ09_06955</name>
</gene>
<name>A0A6I6HR57_VARPD</name>
<dbReference type="OrthoDB" id="9790057at2"/>
<accession>A0A6I6HR57</accession>
<dbReference type="InterPro" id="IPR013830">
    <property type="entry name" value="SGNH_hydro"/>
</dbReference>
<evidence type="ECO:0000259" key="2">
    <source>
        <dbReference type="Pfam" id="PF13472"/>
    </source>
</evidence>
<feature type="chain" id="PRO_5026107204" evidence="1">
    <location>
        <begin position="20"/>
        <end position="268"/>
    </location>
</feature>
<dbReference type="Pfam" id="PF13472">
    <property type="entry name" value="Lipase_GDSL_2"/>
    <property type="match status" value="1"/>
</dbReference>
<protein>
    <submittedName>
        <fullName evidence="3">GDSL family lipase</fullName>
    </submittedName>
</protein>
<dbReference type="AlphaFoldDB" id="A0A6I6HR57"/>
<dbReference type="Proteomes" id="UP000425817">
    <property type="component" value="Chromosome"/>
</dbReference>
<dbReference type="CDD" id="cd04502">
    <property type="entry name" value="SGNH_hydrolase_like_7"/>
    <property type="match status" value="1"/>
</dbReference>
<evidence type="ECO:0000313" key="4">
    <source>
        <dbReference type="Proteomes" id="UP000425817"/>
    </source>
</evidence>
<evidence type="ECO:0000313" key="3">
    <source>
        <dbReference type="EMBL" id="QGW84914.1"/>
    </source>
</evidence>
<dbReference type="InterPro" id="IPR051532">
    <property type="entry name" value="Ester_Hydrolysis_Enzymes"/>
</dbReference>
<keyword evidence="1" id="KW-0732">Signal</keyword>
<dbReference type="PANTHER" id="PTHR30383">
    <property type="entry name" value="THIOESTERASE 1/PROTEASE 1/LYSOPHOSPHOLIPASE L1"/>
    <property type="match status" value="1"/>
</dbReference>
<proteinExistence type="predicted"/>
<feature type="signal peptide" evidence="1">
    <location>
        <begin position="1"/>
        <end position="19"/>
    </location>
</feature>
<dbReference type="SUPFAM" id="SSF52266">
    <property type="entry name" value="SGNH hydrolase"/>
    <property type="match status" value="1"/>
</dbReference>
<dbReference type="RefSeq" id="WP_157616612.1">
    <property type="nucleotide sequence ID" value="NZ_CP046622.1"/>
</dbReference>
<organism evidence="3 4">
    <name type="scientific">Variovorax paradoxus</name>
    <dbReference type="NCBI Taxonomy" id="34073"/>
    <lineage>
        <taxon>Bacteria</taxon>
        <taxon>Pseudomonadati</taxon>
        <taxon>Pseudomonadota</taxon>
        <taxon>Betaproteobacteria</taxon>
        <taxon>Burkholderiales</taxon>
        <taxon>Comamonadaceae</taxon>
        <taxon>Variovorax</taxon>
    </lineage>
</organism>
<sequence>MKTALAAALLLTAAFASHAQNHNAVLPYESLDSTAVDTSSEYLAAKARWHNELAAFSRADQQQFPAPGGVVFVGSSSVRMWKSLLQDFRQVPGVVNRGFGGSTMADCSLFARDLVVRYKPRQVLVYAGDNDLAEGRTPLQVLESFARFVNTVRAELPNTRISFISVKPSPSREHLMPLVRETNNVIAAYLNRLPDSEYIDVFTPMLGADGRPRPELFRSDRLHMTDEGYRLWQSIIAARLPGAVAAAAPVPAPAPMPVPATAPAPVLP</sequence>
<dbReference type="EMBL" id="CP046622">
    <property type="protein sequence ID" value="QGW84914.1"/>
    <property type="molecule type" value="Genomic_DNA"/>
</dbReference>